<feature type="region of interest" description="Disordered" evidence="1">
    <location>
        <begin position="1"/>
        <end position="21"/>
    </location>
</feature>
<accession>A0A0F9AR01</accession>
<comment type="caution">
    <text evidence="2">The sequence shown here is derived from an EMBL/GenBank/DDBJ whole genome shotgun (WGS) entry which is preliminary data.</text>
</comment>
<proteinExistence type="predicted"/>
<evidence type="ECO:0008006" key="3">
    <source>
        <dbReference type="Google" id="ProtNLM"/>
    </source>
</evidence>
<sequence>LRQDVSGVSMPEADDSSEGGFIYVIHSPDDQQEATELAEGLSRGGLRTGMLDYGRKQKHLLNDHKSYLRSCDSALIYYGNPNRPWLRSKVMDLLKAPGLGRVQSLTARQILAGKKDELEDFSLPGEINITKETDMSKAVSQLLETLKQ</sequence>
<organism evidence="2">
    <name type="scientific">marine sediment metagenome</name>
    <dbReference type="NCBI Taxonomy" id="412755"/>
    <lineage>
        <taxon>unclassified sequences</taxon>
        <taxon>metagenomes</taxon>
        <taxon>ecological metagenomes</taxon>
    </lineage>
</organism>
<dbReference type="AlphaFoldDB" id="A0A0F9AR01"/>
<evidence type="ECO:0000256" key="1">
    <source>
        <dbReference type="SAM" id="MobiDB-lite"/>
    </source>
</evidence>
<reference evidence="2" key="1">
    <citation type="journal article" date="2015" name="Nature">
        <title>Complex archaea that bridge the gap between prokaryotes and eukaryotes.</title>
        <authorList>
            <person name="Spang A."/>
            <person name="Saw J.H."/>
            <person name="Jorgensen S.L."/>
            <person name="Zaremba-Niedzwiedzka K."/>
            <person name="Martijn J."/>
            <person name="Lind A.E."/>
            <person name="van Eijk R."/>
            <person name="Schleper C."/>
            <person name="Guy L."/>
            <person name="Ettema T.J."/>
        </authorList>
    </citation>
    <scope>NUCLEOTIDE SEQUENCE</scope>
</reference>
<protein>
    <recommendedName>
        <fullName evidence="3">TIR domain-containing protein</fullName>
    </recommendedName>
</protein>
<evidence type="ECO:0000313" key="2">
    <source>
        <dbReference type="EMBL" id="KKL11860.1"/>
    </source>
</evidence>
<name>A0A0F9AR01_9ZZZZ</name>
<gene>
    <name evidence="2" type="ORF">LCGC14_2541540</name>
</gene>
<feature type="non-terminal residue" evidence="2">
    <location>
        <position position="1"/>
    </location>
</feature>
<dbReference type="EMBL" id="LAZR01041490">
    <property type="protein sequence ID" value="KKL11860.1"/>
    <property type="molecule type" value="Genomic_DNA"/>
</dbReference>